<feature type="chain" id="PRO_5016893681" description="Propionate 3-nitronate monooxygenase" evidence="10">
    <location>
        <begin position="28"/>
        <end position="287"/>
    </location>
</feature>
<feature type="signal peptide" evidence="10">
    <location>
        <begin position="1"/>
        <end position="27"/>
    </location>
</feature>
<dbReference type="AlphaFoldDB" id="A0A370G4C5"/>
<proteinExistence type="inferred from homology"/>
<gene>
    <name evidence="11" type="ORF">C7453_10372</name>
</gene>
<evidence type="ECO:0000256" key="3">
    <source>
        <dbReference type="ARBA" id="ARBA00022575"/>
    </source>
</evidence>
<comment type="similarity">
    <text evidence="2">Belongs to the nitronate monooxygenase family. NMO class I subfamily.</text>
</comment>
<accession>A0A370G4C5</accession>
<evidence type="ECO:0000256" key="7">
    <source>
        <dbReference type="ARBA" id="ARBA00023033"/>
    </source>
</evidence>
<dbReference type="CDD" id="cd04730">
    <property type="entry name" value="NPD_like"/>
    <property type="match status" value="1"/>
</dbReference>
<keyword evidence="6" id="KW-0560">Oxidoreductase</keyword>
<dbReference type="Proteomes" id="UP000254958">
    <property type="component" value="Unassembled WGS sequence"/>
</dbReference>
<evidence type="ECO:0000256" key="6">
    <source>
        <dbReference type="ARBA" id="ARBA00023002"/>
    </source>
</evidence>
<evidence type="ECO:0000256" key="8">
    <source>
        <dbReference type="ARBA" id="ARBA00031155"/>
    </source>
</evidence>
<evidence type="ECO:0000313" key="11">
    <source>
        <dbReference type="EMBL" id="RDI38612.1"/>
    </source>
</evidence>
<evidence type="ECO:0000256" key="2">
    <source>
        <dbReference type="ARBA" id="ARBA00009881"/>
    </source>
</evidence>
<keyword evidence="10" id="KW-0732">Signal</keyword>
<keyword evidence="5" id="KW-0288">FMN</keyword>
<dbReference type="Pfam" id="PF03060">
    <property type="entry name" value="NMO"/>
    <property type="match status" value="1"/>
</dbReference>
<evidence type="ECO:0000256" key="5">
    <source>
        <dbReference type="ARBA" id="ARBA00022643"/>
    </source>
</evidence>
<evidence type="ECO:0000256" key="1">
    <source>
        <dbReference type="ARBA" id="ARBA00001917"/>
    </source>
</evidence>
<sequence>MSGLDRIGLVLPLIQAPMAGVATPAMAAAVSEAGGLGSIGVGAVDAAGARAMIAEIRERTDRPFNVNLFVHPAPCRDPVRENAWRGWLAPLFAGFDRPVPAELGVPYKSFTDDPEMLDMLCAVRPPVISFHFGIPSAEIVAALRKTGAVLLATVTSLDEARAAEDAGMDAVVAQGIEAGGASGDVRSCRAGRWVGHFCVDAAAGPARALPGNRRRGDHGRRGYCCRARSGRGSGPVGDGLYTVPRICCRRGLSCGTDWARGLSYAPDQPDFGTSGAGVGEPFYGSGR</sequence>
<comment type="caution">
    <text evidence="11">The sequence shown here is derived from an EMBL/GenBank/DDBJ whole genome shotgun (WGS) entry which is preliminary data.</text>
</comment>
<dbReference type="EMBL" id="QQAW01000003">
    <property type="protein sequence ID" value="RDI38612.1"/>
    <property type="molecule type" value="Genomic_DNA"/>
</dbReference>
<dbReference type="InterPro" id="IPR004136">
    <property type="entry name" value="NMO"/>
</dbReference>
<keyword evidence="7 11" id="KW-0503">Monooxygenase</keyword>
<dbReference type="GO" id="GO:0018580">
    <property type="term" value="F:nitronate monooxygenase activity"/>
    <property type="evidence" value="ECO:0007669"/>
    <property type="project" value="InterPro"/>
</dbReference>
<dbReference type="Gene3D" id="3.20.20.70">
    <property type="entry name" value="Aldolase class I"/>
    <property type="match status" value="1"/>
</dbReference>
<comment type="catalytic activity">
    <reaction evidence="9">
        <text>3 propionate 3-nitronate + 3 O2 + H2O = 3 3-oxopropanoate + 2 nitrate + nitrite + H2O2 + 3 H(+)</text>
        <dbReference type="Rhea" id="RHEA:57332"/>
        <dbReference type="ChEBI" id="CHEBI:15377"/>
        <dbReference type="ChEBI" id="CHEBI:15378"/>
        <dbReference type="ChEBI" id="CHEBI:15379"/>
        <dbReference type="ChEBI" id="CHEBI:16240"/>
        <dbReference type="ChEBI" id="CHEBI:16301"/>
        <dbReference type="ChEBI" id="CHEBI:17632"/>
        <dbReference type="ChEBI" id="CHEBI:33190"/>
        <dbReference type="ChEBI" id="CHEBI:136067"/>
    </reaction>
</comment>
<dbReference type="PANTHER" id="PTHR42747">
    <property type="entry name" value="NITRONATE MONOOXYGENASE-RELATED"/>
    <property type="match status" value="1"/>
</dbReference>
<dbReference type="SUPFAM" id="SSF51412">
    <property type="entry name" value="Inosine monophosphate dehydrogenase (IMPDH)"/>
    <property type="match status" value="1"/>
</dbReference>
<name>A0A370G4C5_GLULI</name>
<keyword evidence="3" id="KW-0216">Detoxification</keyword>
<protein>
    <recommendedName>
        <fullName evidence="8">Propionate 3-nitronate monooxygenase</fullName>
    </recommendedName>
</protein>
<comment type="cofactor">
    <cofactor evidence="1">
        <name>FMN</name>
        <dbReference type="ChEBI" id="CHEBI:58210"/>
    </cofactor>
</comment>
<evidence type="ECO:0000313" key="12">
    <source>
        <dbReference type="Proteomes" id="UP000254958"/>
    </source>
</evidence>
<dbReference type="PANTHER" id="PTHR42747:SF3">
    <property type="entry name" value="NITRONATE MONOOXYGENASE-RELATED"/>
    <property type="match status" value="1"/>
</dbReference>
<keyword evidence="4" id="KW-0285">Flavoprotein</keyword>
<evidence type="ECO:0000256" key="4">
    <source>
        <dbReference type="ARBA" id="ARBA00022630"/>
    </source>
</evidence>
<reference evidence="11 12" key="1">
    <citation type="submission" date="2018-07" db="EMBL/GenBank/DDBJ databases">
        <title>Genomic Encyclopedia of Type Strains, Phase IV (KMG-IV): sequencing the most valuable type-strain genomes for metagenomic binning, comparative biology and taxonomic classification.</title>
        <authorList>
            <person name="Goeker M."/>
        </authorList>
    </citation>
    <scope>NUCLEOTIDE SEQUENCE [LARGE SCALE GENOMIC DNA]</scope>
    <source>
        <strain evidence="11 12">DSM 5603</strain>
    </source>
</reference>
<dbReference type="GO" id="GO:0009636">
    <property type="term" value="P:response to toxic substance"/>
    <property type="evidence" value="ECO:0007669"/>
    <property type="project" value="UniProtKB-KW"/>
</dbReference>
<organism evidence="11 12">
    <name type="scientific">Gluconacetobacter liquefaciens</name>
    <name type="common">Acetobacter liquefaciens</name>
    <dbReference type="NCBI Taxonomy" id="89584"/>
    <lineage>
        <taxon>Bacteria</taxon>
        <taxon>Pseudomonadati</taxon>
        <taxon>Pseudomonadota</taxon>
        <taxon>Alphaproteobacteria</taxon>
        <taxon>Acetobacterales</taxon>
        <taxon>Acetobacteraceae</taxon>
        <taxon>Gluconacetobacter</taxon>
    </lineage>
</organism>
<dbReference type="InterPro" id="IPR013785">
    <property type="entry name" value="Aldolase_TIM"/>
</dbReference>
<evidence type="ECO:0000256" key="10">
    <source>
        <dbReference type="SAM" id="SignalP"/>
    </source>
</evidence>
<evidence type="ECO:0000256" key="9">
    <source>
        <dbReference type="ARBA" id="ARBA00049401"/>
    </source>
</evidence>
<keyword evidence="12" id="KW-1185">Reference proteome</keyword>